<dbReference type="SMART" id="SM00487">
    <property type="entry name" value="DEXDc"/>
    <property type="match status" value="1"/>
</dbReference>
<evidence type="ECO:0000259" key="2">
    <source>
        <dbReference type="PROSITE" id="PS51194"/>
    </source>
</evidence>
<dbReference type="InterPro" id="IPR007560">
    <property type="entry name" value="Restrct_endonuc_IV_Mrr"/>
</dbReference>
<dbReference type="InterPro" id="IPR001650">
    <property type="entry name" value="Helicase_C-like"/>
</dbReference>
<dbReference type="Gene3D" id="3.40.1350.10">
    <property type="match status" value="1"/>
</dbReference>
<dbReference type="Pfam" id="PF00271">
    <property type="entry name" value="Helicase_C"/>
    <property type="match status" value="1"/>
</dbReference>
<reference evidence="4" key="1">
    <citation type="submission" date="2017-03" db="EMBL/GenBank/DDBJ databases">
        <authorList>
            <person name="Rodrigo-Torres L."/>
            <person name="Arahal R.D."/>
            <person name="Lucena T."/>
        </authorList>
    </citation>
    <scope>NUCLEOTIDE SEQUENCE [LARGE SCALE GENOMIC DNA]</scope>
    <source>
        <strain evidence="4">CECT 8411</strain>
    </source>
</reference>
<dbReference type="SUPFAM" id="SSF52540">
    <property type="entry name" value="P-loop containing nucleoside triphosphate hydrolases"/>
    <property type="match status" value="1"/>
</dbReference>
<dbReference type="PROSITE" id="PS51192">
    <property type="entry name" value="HELICASE_ATP_BIND_1"/>
    <property type="match status" value="1"/>
</dbReference>
<dbReference type="GO" id="GO:0005524">
    <property type="term" value="F:ATP binding"/>
    <property type="evidence" value="ECO:0007669"/>
    <property type="project" value="InterPro"/>
</dbReference>
<dbReference type="PROSITE" id="PS51194">
    <property type="entry name" value="HELICASE_CTER"/>
    <property type="match status" value="1"/>
</dbReference>
<dbReference type="GO" id="GO:0005829">
    <property type="term" value="C:cytosol"/>
    <property type="evidence" value="ECO:0007669"/>
    <property type="project" value="TreeGrafter"/>
</dbReference>
<dbReference type="Gene3D" id="3.40.50.300">
    <property type="entry name" value="P-loop containing nucleotide triphosphate hydrolases"/>
    <property type="match status" value="2"/>
</dbReference>
<dbReference type="GO" id="GO:0009307">
    <property type="term" value="P:DNA restriction-modification system"/>
    <property type="evidence" value="ECO:0007669"/>
    <property type="project" value="InterPro"/>
</dbReference>
<dbReference type="PANTHER" id="PTHR47396">
    <property type="entry name" value="TYPE I RESTRICTION ENZYME ECOKI R PROTEIN"/>
    <property type="match status" value="1"/>
</dbReference>
<dbReference type="OrthoDB" id="9803459at2"/>
<organism evidence="3 4">
    <name type="scientific">Ruegeria meonggei</name>
    <dbReference type="NCBI Taxonomy" id="1446476"/>
    <lineage>
        <taxon>Bacteria</taxon>
        <taxon>Pseudomonadati</taxon>
        <taxon>Pseudomonadota</taxon>
        <taxon>Alphaproteobacteria</taxon>
        <taxon>Rhodobacterales</taxon>
        <taxon>Roseobacteraceae</taxon>
        <taxon>Ruegeria</taxon>
    </lineage>
</organism>
<dbReference type="InterPro" id="IPR011335">
    <property type="entry name" value="Restrct_endonuc-II-like"/>
</dbReference>
<dbReference type="InterPro" id="IPR011856">
    <property type="entry name" value="tRNA_endonuc-like_dom_sf"/>
</dbReference>
<keyword evidence="4" id="KW-1185">Reference proteome</keyword>
<dbReference type="Pfam" id="PF04851">
    <property type="entry name" value="ResIII"/>
    <property type="match status" value="1"/>
</dbReference>
<protein>
    <submittedName>
        <fullName evidence="3">UvrABC system protein B</fullName>
    </submittedName>
</protein>
<dbReference type="AlphaFoldDB" id="A0A1X6YM55"/>
<dbReference type="PANTHER" id="PTHR47396:SF1">
    <property type="entry name" value="ATP-DEPENDENT HELICASE IRC3-RELATED"/>
    <property type="match status" value="1"/>
</dbReference>
<evidence type="ECO:0000313" key="4">
    <source>
        <dbReference type="Proteomes" id="UP000193778"/>
    </source>
</evidence>
<accession>A0A1X6YM55</accession>
<dbReference type="InterPro" id="IPR006935">
    <property type="entry name" value="Helicase/UvrB_N"/>
</dbReference>
<feature type="domain" description="Helicase C-terminal" evidence="2">
    <location>
        <begin position="363"/>
        <end position="511"/>
    </location>
</feature>
<dbReference type="GO" id="GO:0016787">
    <property type="term" value="F:hydrolase activity"/>
    <property type="evidence" value="ECO:0007669"/>
    <property type="project" value="InterPro"/>
</dbReference>
<evidence type="ECO:0000313" key="3">
    <source>
        <dbReference type="EMBL" id="SLN25156.1"/>
    </source>
</evidence>
<dbReference type="CDD" id="cd18799">
    <property type="entry name" value="SF2_C_EcoAI-like"/>
    <property type="match status" value="1"/>
</dbReference>
<dbReference type="GO" id="GO:0004519">
    <property type="term" value="F:endonuclease activity"/>
    <property type="evidence" value="ECO:0007669"/>
    <property type="project" value="InterPro"/>
</dbReference>
<name>A0A1X6YM55_9RHOB</name>
<proteinExistence type="predicted"/>
<sequence>MTAFLDDRRLLRGPWQAFERDVARLLMHAGFEDVRVVGGSGDKGADVLGVKNGETWVVQCKHTTSAPAPKTAVQEVVDAGTFYKANRMIVATSRAIGGGIEAEVDRLRRIGITVELLDPARLLRLSKEVDEYTGTRRDLRPYQTEAVNRFREGLTDTGKAQAVLATGLGKTVVMAEVVADLYRDQLIPHNRVLVLADKVELVRQLQFGFWQQLPKWIPTHLLSSSETPSFFEGVTFATVQSVIGRLDDLPDFGLVLVDEAHHIGSRTFRSAIDALEPPMVGGVTATPWRGDGFDIDELIGKPLIQLGISDGLQHGFLCEVDYRLLADNIDWKFVQDISAHNYSLNQLNKRLLMPTRDEEAARLIAEAFISEKRRGGIVFSPTVDHAEAFSGVLRGYGLRAEAISSRHEPRERDQLMAMFRRGDIDLLASVDLFNEGVDVPDVDLIAFMRATHSRRIFVQQLGRGLRISDGKDKVIVLDFVTDLRRMAEVVELEKSASGPIERLPLGQNLISFRDASAGSFMLEWLKDQADLMLREGDPQLEIPRFEFPAPTQSGNVQ</sequence>
<dbReference type="SMART" id="SM00490">
    <property type="entry name" value="HELICc"/>
    <property type="match status" value="1"/>
</dbReference>
<dbReference type="SUPFAM" id="SSF52980">
    <property type="entry name" value="Restriction endonuclease-like"/>
    <property type="match status" value="1"/>
</dbReference>
<feature type="domain" description="Helicase ATP-binding" evidence="1">
    <location>
        <begin position="151"/>
        <end position="305"/>
    </location>
</feature>
<dbReference type="Pfam" id="PF04471">
    <property type="entry name" value="Mrr_cat"/>
    <property type="match status" value="1"/>
</dbReference>
<evidence type="ECO:0000259" key="1">
    <source>
        <dbReference type="PROSITE" id="PS51192"/>
    </source>
</evidence>
<dbReference type="InterPro" id="IPR050742">
    <property type="entry name" value="Helicase_Restrict-Modif_Enz"/>
</dbReference>
<gene>
    <name evidence="3" type="primary">uvrB_1</name>
    <name evidence="3" type="ORF">RUM8411_01011</name>
</gene>
<dbReference type="InterPro" id="IPR027417">
    <property type="entry name" value="P-loop_NTPase"/>
</dbReference>
<dbReference type="RefSeq" id="WP_085821528.1">
    <property type="nucleotide sequence ID" value="NZ_FWFP01000002.1"/>
</dbReference>
<dbReference type="EMBL" id="FWFP01000002">
    <property type="protein sequence ID" value="SLN25156.1"/>
    <property type="molecule type" value="Genomic_DNA"/>
</dbReference>
<dbReference type="Proteomes" id="UP000193778">
    <property type="component" value="Unassembled WGS sequence"/>
</dbReference>
<dbReference type="GO" id="GO:0003677">
    <property type="term" value="F:DNA binding"/>
    <property type="evidence" value="ECO:0007669"/>
    <property type="project" value="InterPro"/>
</dbReference>
<dbReference type="InterPro" id="IPR014001">
    <property type="entry name" value="Helicase_ATP-bd"/>
</dbReference>